<reference evidence="3" key="1">
    <citation type="journal article" date="2019" name="Int. J. Syst. Evol. Microbiol.">
        <title>The Global Catalogue of Microorganisms (GCM) 10K type strain sequencing project: providing services to taxonomists for standard genome sequencing and annotation.</title>
        <authorList>
            <consortium name="The Broad Institute Genomics Platform"/>
            <consortium name="The Broad Institute Genome Sequencing Center for Infectious Disease"/>
            <person name="Wu L."/>
            <person name="Ma J."/>
        </authorList>
    </citation>
    <scope>NUCLEOTIDE SEQUENCE [LARGE SCALE GENOMIC DNA]</scope>
    <source>
        <strain evidence="3">JCM 1407</strain>
    </source>
</reference>
<protein>
    <submittedName>
        <fullName evidence="2">ATP-binding protein</fullName>
    </submittedName>
</protein>
<dbReference type="RefSeq" id="WP_343758630.1">
    <property type="nucleotide sequence ID" value="NZ_BAAACG010000003.1"/>
</dbReference>
<organism evidence="2 3">
    <name type="scientific">Clostridium oceanicum</name>
    <dbReference type="NCBI Taxonomy" id="1543"/>
    <lineage>
        <taxon>Bacteria</taxon>
        <taxon>Bacillati</taxon>
        <taxon>Bacillota</taxon>
        <taxon>Clostridia</taxon>
        <taxon>Eubacteriales</taxon>
        <taxon>Clostridiaceae</taxon>
        <taxon>Clostridium</taxon>
    </lineage>
</organism>
<dbReference type="SUPFAM" id="SSF52540">
    <property type="entry name" value="P-loop containing nucleoside triphosphate hydrolases"/>
    <property type="match status" value="1"/>
</dbReference>
<dbReference type="Pfam" id="PF01656">
    <property type="entry name" value="CbiA"/>
    <property type="match status" value="1"/>
</dbReference>
<dbReference type="EMBL" id="BAAACG010000003">
    <property type="protein sequence ID" value="GAA0733978.1"/>
    <property type="molecule type" value="Genomic_DNA"/>
</dbReference>
<accession>A0ABP3UH38</accession>
<sequence length="277" mass="30805">MNIAVLSGKGGTGKTTVSTNLAIAMNANYIDCDVEEPNGFIFLKPDNIKKRDVLTEYPFIVEEKCSLCGKCVNACQFNALAKVKEDIILFEKICHSCGACEVACDKDAITFKKRKVGIVEEGNYKNLKCVRGLLDIGEPMAVPVIRNVLDSIPEGTNIVDCSPGTSCNVVNSLKYVDGAVLVTEPTKFGLHDLNMAVQLVKKFNIPFGIVINKSNSDEKNEVIDYCMENNIKILAHIPYSKDVAKIYSRGHMLYDTEKYKNMFDKIVFDIKEVLPWK</sequence>
<dbReference type="InterPro" id="IPR002586">
    <property type="entry name" value="CobQ/CobB/MinD/ParA_Nub-bd_dom"/>
</dbReference>
<dbReference type="Gene3D" id="3.40.50.300">
    <property type="entry name" value="P-loop containing nucleotide triphosphate hydrolases"/>
    <property type="match status" value="1"/>
</dbReference>
<feature type="domain" description="4Fe-4S ferredoxin-type" evidence="1">
    <location>
        <begin position="87"/>
        <end position="114"/>
    </location>
</feature>
<keyword evidence="2" id="KW-0547">Nucleotide-binding</keyword>
<dbReference type="InterPro" id="IPR017896">
    <property type="entry name" value="4Fe4S_Fe-S-bd"/>
</dbReference>
<dbReference type="Proteomes" id="UP001501510">
    <property type="component" value="Unassembled WGS sequence"/>
</dbReference>
<evidence type="ECO:0000259" key="1">
    <source>
        <dbReference type="PROSITE" id="PS51379"/>
    </source>
</evidence>
<dbReference type="PANTHER" id="PTHR43063">
    <property type="entry name" value="4FE-4S CLUSTER CONTAINING PARA FAMILY ATPASE PROTEIN"/>
    <property type="match status" value="1"/>
</dbReference>
<dbReference type="PROSITE" id="PS51379">
    <property type="entry name" value="4FE4S_FER_2"/>
    <property type="match status" value="2"/>
</dbReference>
<proteinExistence type="predicted"/>
<keyword evidence="3" id="KW-1185">Reference proteome</keyword>
<dbReference type="SUPFAM" id="SSF54862">
    <property type="entry name" value="4Fe-4S ferredoxins"/>
    <property type="match status" value="1"/>
</dbReference>
<dbReference type="GO" id="GO:0005524">
    <property type="term" value="F:ATP binding"/>
    <property type="evidence" value="ECO:0007669"/>
    <property type="project" value="UniProtKB-KW"/>
</dbReference>
<comment type="caution">
    <text evidence="2">The sequence shown here is derived from an EMBL/GenBank/DDBJ whole genome shotgun (WGS) entry which is preliminary data.</text>
</comment>
<evidence type="ECO:0000313" key="2">
    <source>
        <dbReference type="EMBL" id="GAA0733978.1"/>
    </source>
</evidence>
<gene>
    <name evidence="2" type="ORF">GCM10008906_05570</name>
</gene>
<dbReference type="Pfam" id="PF00037">
    <property type="entry name" value="Fer4"/>
    <property type="match status" value="1"/>
</dbReference>
<dbReference type="InterPro" id="IPR027417">
    <property type="entry name" value="P-loop_NTPase"/>
</dbReference>
<name>A0ABP3UH38_9CLOT</name>
<feature type="domain" description="4Fe-4S ferredoxin-type" evidence="1">
    <location>
        <begin position="56"/>
        <end position="86"/>
    </location>
</feature>
<keyword evidence="2" id="KW-0067">ATP-binding</keyword>
<evidence type="ECO:0000313" key="3">
    <source>
        <dbReference type="Proteomes" id="UP001501510"/>
    </source>
</evidence>
<dbReference type="PANTHER" id="PTHR43063:SF1">
    <property type="entry name" value="4FE-4S CLUSTER CONTAINING PARA FAMILY ATPASE PROTEIN"/>
    <property type="match status" value="1"/>
</dbReference>
<dbReference type="Gene3D" id="3.30.70.20">
    <property type="match status" value="1"/>
</dbReference>